<feature type="compositionally biased region" description="Basic and acidic residues" evidence="1">
    <location>
        <begin position="28"/>
        <end position="44"/>
    </location>
</feature>
<protein>
    <submittedName>
        <fullName evidence="2">Uncharacterized protein</fullName>
    </submittedName>
</protein>
<evidence type="ECO:0000256" key="1">
    <source>
        <dbReference type="SAM" id="MobiDB-lite"/>
    </source>
</evidence>
<organism evidence="2 3">
    <name type="scientific">Solanum commersonii</name>
    <name type="common">Commerson's wild potato</name>
    <name type="synonym">Commerson's nightshade</name>
    <dbReference type="NCBI Taxonomy" id="4109"/>
    <lineage>
        <taxon>Eukaryota</taxon>
        <taxon>Viridiplantae</taxon>
        <taxon>Streptophyta</taxon>
        <taxon>Embryophyta</taxon>
        <taxon>Tracheophyta</taxon>
        <taxon>Spermatophyta</taxon>
        <taxon>Magnoliopsida</taxon>
        <taxon>eudicotyledons</taxon>
        <taxon>Gunneridae</taxon>
        <taxon>Pentapetalae</taxon>
        <taxon>asterids</taxon>
        <taxon>lamiids</taxon>
        <taxon>Solanales</taxon>
        <taxon>Solanaceae</taxon>
        <taxon>Solanoideae</taxon>
        <taxon>Solaneae</taxon>
        <taxon>Solanum</taxon>
    </lineage>
</organism>
<name>A0A9J5WA69_SOLCO</name>
<dbReference type="Proteomes" id="UP000824120">
    <property type="component" value="Chromosome 12"/>
</dbReference>
<proteinExistence type="predicted"/>
<feature type="region of interest" description="Disordered" evidence="1">
    <location>
        <begin position="28"/>
        <end position="50"/>
    </location>
</feature>
<keyword evidence="3" id="KW-1185">Reference proteome</keyword>
<evidence type="ECO:0000313" key="2">
    <source>
        <dbReference type="EMBL" id="KAG5572223.1"/>
    </source>
</evidence>
<sequence>MFENNQEKCKNLVAERLVELVDKLSSHLGKPDWSRRKYQREKLQNSRQVNDVQGHLSNHQHQSGAESVIKKVFRRAHASHRKLQNKLNYNLKLKAIFEGLWRTAKPLCELDKVHQTANPYEPFPQGTQTSPDLAKIGHLTTYALKNDVKRSIIQQITIWGYLDFTPLDLTHINCNPTI</sequence>
<dbReference type="EMBL" id="JACXVP010000012">
    <property type="protein sequence ID" value="KAG5572223.1"/>
    <property type="molecule type" value="Genomic_DNA"/>
</dbReference>
<accession>A0A9J5WA69</accession>
<dbReference type="AlphaFoldDB" id="A0A9J5WA69"/>
<gene>
    <name evidence="2" type="ORF">H5410_061989</name>
</gene>
<reference evidence="2 3" key="1">
    <citation type="submission" date="2020-09" db="EMBL/GenBank/DDBJ databases">
        <title>De no assembly of potato wild relative species, Solanum commersonii.</title>
        <authorList>
            <person name="Cho K."/>
        </authorList>
    </citation>
    <scope>NUCLEOTIDE SEQUENCE [LARGE SCALE GENOMIC DNA]</scope>
    <source>
        <strain evidence="2">LZ3.2</strain>
        <tissue evidence="2">Leaf</tissue>
    </source>
</reference>
<evidence type="ECO:0000313" key="3">
    <source>
        <dbReference type="Proteomes" id="UP000824120"/>
    </source>
</evidence>
<comment type="caution">
    <text evidence="2">The sequence shown here is derived from an EMBL/GenBank/DDBJ whole genome shotgun (WGS) entry which is preliminary data.</text>
</comment>